<comment type="similarity">
    <text evidence="1">Belongs to the short-chain dehydrogenases/reductases (SDR) family.</text>
</comment>
<comment type="caution">
    <text evidence="2">The sequence shown here is derived from an EMBL/GenBank/DDBJ whole genome shotgun (WGS) entry which is preliminary data.</text>
</comment>
<reference evidence="2 3" key="1">
    <citation type="journal article" date="2016" name="J. Microbiol.">
        <title>Dankookia rubra gen. nov., sp. nov., an alphaproteobacterium isolated from sediment of a shallow stream.</title>
        <authorList>
            <person name="Kim W.H."/>
            <person name="Kim D.H."/>
            <person name="Kang K."/>
            <person name="Ahn T.Y."/>
        </authorList>
    </citation>
    <scope>NUCLEOTIDE SEQUENCE [LARGE SCALE GENOMIC DNA]</scope>
    <source>
        <strain evidence="2 3">JCM30602</strain>
    </source>
</reference>
<dbReference type="AlphaFoldDB" id="A0A4R5QBU6"/>
<proteinExistence type="inferred from homology"/>
<dbReference type="EMBL" id="SMSJ01000046">
    <property type="protein sequence ID" value="TDH60069.1"/>
    <property type="molecule type" value="Genomic_DNA"/>
</dbReference>
<dbReference type="CDD" id="cd05233">
    <property type="entry name" value="SDR_c"/>
    <property type="match status" value="1"/>
</dbReference>
<dbReference type="Gene3D" id="3.40.50.720">
    <property type="entry name" value="NAD(P)-binding Rossmann-like Domain"/>
    <property type="match status" value="1"/>
</dbReference>
<keyword evidence="3" id="KW-1185">Reference proteome</keyword>
<dbReference type="SUPFAM" id="SSF51735">
    <property type="entry name" value="NAD(P)-binding Rossmann-fold domains"/>
    <property type="match status" value="1"/>
</dbReference>
<evidence type="ECO:0000313" key="3">
    <source>
        <dbReference type="Proteomes" id="UP000295096"/>
    </source>
</evidence>
<dbReference type="GO" id="GO:0030497">
    <property type="term" value="P:fatty acid elongation"/>
    <property type="evidence" value="ECO:0007669"/>
    <property type="project" value="TreeGrafter"/>
</dbReference>
<dbReference type="PRINTS" id="PR00080">
    <property type="entry name" value="SDRFAMILY"/>
</dbReference>
<gene>
    <name evidence="2" type="ORF">E2C06_24120</name>
</gene>
<evidence type="ECO:0000313" key="2">
    <source>
        <dbReference type="EMBL" id="TDH60069.1"/>
    </source>
</evidence>
<dbReference type="GO" id="GO:0016616">
    <property type="term" value="F:oxidoreductase activity, acting on the CH-OH group of donors, NAD or NADP as acceptor"/>
    <property type="evidence" value="ECO:0007669"/>
    <property type="project" value="TreeGrafter"/>
</dbReference>
<evidence type="ECO:0000256" key="1">
    <source>
        <dbReference type="ARBA" id="ARBA00006484"/>
    </source>
</evidence>
<dbReference type="Proteomes" id="UP000295096">
    <property type="component" value="Unassembled WGS sequence"/>
</dbReference>
<name>A0A4R5QBU6_9PROT</name>
<dbReference type="InterPro" id="IPR002347">
    <property type="entry name" value="SDR_fam"/>
</dbReference>
<protein>
    <submittedName>
        <fullName evidence="2">SDR family oxidoreductase</fullName>
    </submittedName>
</protein>
<dbReference type="InterPro" id="IPR020904">
    <property type="entry name" value="Sc_DH/Rdtase_CS"/>
</dbReference>
<dbReference type="OrthoDB" id="7255009at2"/>
<dbReference type="PANTHER" id="PTHR42760:SF40">
    <property type="entry name" value="3-OXOACYL-[ACYL-CARRIER-PROTEIN] REDUCTASE, CHLOROPLASTIC"/>
    <property type="match status" value="1"/>
</dbReference>
<dbReference type="InterPro" id="IPR036291">
    <property type="entry name" value="NAD(P)-bd_dom_sf"/>
</dbReference>
<organism evidence="2 3">
    <name type="scientific">Dankookia rubra</name>
    <dbReference type="NCBI Taxonomy" id="1442381"/>
    <lineage>
        <taxon>Bacteria</taxon>
        <taxon>Pseudomonadati</taxon>
        <taxon>Pseudomonadota</taxon>
        <taxon>Alphaproteobacteria</taxon>
        <taxon>Acetobacterales</taxon>
        <taxon>Roseomonadaceae</taxon>
        <taxon>Dankookia</taxon>
    </lineage>
</organism>
<accession>A0A4R5QBU6</accession>
<dbReference type="PANTHER" id="PTHR42760">
    <property type="entry name" value="SHORT-CHAIN DEHYDROGENASES/REDUCTASES FAMILY MEMBER"/>
    <property type="match status" value="1"/>
</dbReference>
<dbReference type="PRINTS" id="PR00081">
    <property type="entry name" value="GDHRDH"/>
</dbReference>
<dbReference type="Pfam" id="PF13561">
    <property type="entry name" value="adh_short_C2"/>
    <property type="match status" value="1"/>
</dbReference>
<dbReference type="FunFam" id="3.40.50.720:FF:000084">
    <property type="entry name" value="Short-chain dehydrogenase reductase"/>
    <property type="match status" value="1"/>
</dbReference>
<sequence length="264" mass="27538">MGRFAGKVAVVAGGASGIGLAILRGLRRKGARVVCGDVSEERLATVAAEFGAGVATTRCDVTREAEVEAMMALAASRFGALDCAFNVAGASRPGYIVDLAEGDWDFTVDLCLKGVFLGMKHAARHMLGRGGCIVNIASLNAHVPMHGGAAYASAKAGVEMLTRNGALEMTPDGVRVNAILPGLVETPLTKRHFDNPAAHAAFLQRIPLGRAAQPEDIAGPALFLASEEARYVSGASLLVDGAWAVTGYPDMRPFRGRPGWPRQG</sequence>
<dbReference type="PROSITE" id="PS00061">
    <property type="entry name" value="ADH_SHORT"/>
    <property type="match status" value="1"/>
</dbReference>